<dbReference type="InterPro" id="IPR005964">
    <property type="entry name" value="Glc/Gal_transptr_bac"/>
</dbReference>
<feature type="transmembrane region" description="Helical" evidence="11">
    <location>
        <begin position="200"/>
        <end position="218"/>
    </location>
</feature>
<dbReference type="NCBIfam" id="TIGR01272">
    <property type="entry name" value="gluP"/>
    <property type="match status" value="1"/>
</dbReference>
<evidence type="ECO:0000313" key="12">
    <source>
        <dbReference type="EMBL" id="MFD2245402.1"/>
    </source>
</evidence>
<dbReference type="SUPFAM" id="SSF103473">
    <property type="entry name" value="MFS general substrate transporter"/>
    <property type="match status" value="1"/>
</dbReference>
<feature type="transmembrane region" description="Helical" evidence="11">
    <location>
        <begin position="312"/>
        <end position="329"/>
    </location>
</feature>
<evidence type="ECO:0000256" key="10">
    <source>
        <dbReference type="ARBA" id="ARBA00023136"/>
    </source>
</evidence>
<proteinExistence type="inferred from homology"/>
<keyword evidence="6" id="KW-0997">Cell inner membrane</keyword>
<protein>
    <submittedName>
        <fullName evidence="12">Sugar MFS transporter</fullName>
    </submittedName>
</protein>
<evidence type="ECO:0000256" key="4">
    <source>
        <dbReference type="ARBA" id="ARBA00022448"/>
    </source>
</evidence>
<evidence type="ECO:0000256" key="9">
    <source>
        <dbReference type="ARBA" id="ARBA00022989"/>
    </source>
</evidence>
<dbReference type="InterPro" id="IPR050375">
    <property type="entry name" value="MFS_TsgA-like"/>
</dbReference>
<sequence length="477" mass="51145">MAGTSPQTKPNVAATGHDTTKSYTGPLVTVTLLFFMWGFITCLNDILIPKLQQVFTLQNWQAMLIQTAFFGAYFIISLFYFIFSVTKGDPIMRIGYKNGIIVGLTVAATGCVLFYPAADTQSYGFFLLALFVLASGITILQIAANPYVTILGTPETAASRLNMTQALNSLGTTVAPLIGGYLIFEGAEAVAEANADSVKMPYLGLAGALLLLAVFIKVSRLPHISGEGKIVADAGALKYRHLVLGIICIFMYVGGEVAIGSTLINFFKLPEIAGLDEAEGKHYLAFYWGGAMIGRFFGAVALAQFRNSNTKYIVMGLIAAVVFVTMFSVYGLNEALITLGLIVLNFVVLLMGRFLPNRTLGFFAGAVMVLLLITSFAEGTTALWAVVAIGLFNSIMFPTIFTLAIHGLGVHTSQGSSLLVMAIVGGAIIPPLQGYIADVSGNLQLSFLVPLACYLYIMYYGFFGSKPKHVEADLTTE</sequence>
<feature type="transmembrane region" description="Helical" evidence="11">
    <location>
        <begin position="443"/>
        <end position="462"/>
    </location>
</feature>
<keyword evidence="8 11" id="KW-0812">Transmembrane</keyword>
<feature type="transmembrane region" description="Helical" evidence="11">
    <location>
        <begin position="239"/>
        <end position="264"/>
    </location>
</feature>
<feature type="transmembrane region" description="Helical" evidence="11">
    <location>
        <begin position="123"/>
        <end position="144"/>
    </location>
</feature>
<feature type="transmembrane region" description="Helical" evidence="11">
    <location>
        <begin position="165"/>
        <end position="184"/>
    </location>
</feature>
<keyword evidence="9 11" id="KW-1133">Transmembrane helix</keyword>
<dbReference type="Gene3D" id="1.20.1250.20">
    <property type="entry name" value="MFS general substrate transporter like domains"/>
    <property type="match status" value="2"/>
</dbReference>
<comment type="function">
    <text evidence="1">Intake of glucose and galactose.</text>
</comment>
<feature type="transmembrane region" description="Helical" evidence="11">
    <location>
        <begin position="95"/>
        <end position="117"/>
    </location>
</feature>
<keyword evidence="13" id="KW-1185">Reference proteome</keyword>
<feature type="transmembrane region" description="Helical" evidence="11">
    <location>
        <begin position="335"/>
        <end position="352"/>
    </location>
</feature>
<evidence type="ECO:0000256" key="8">
    <source>
        <dbReference type="ARBA" id="ARBA00022692"/>
    </source>
</evidence>
<dbReference type="Pfam" id="PF07690">
    <property type="entry name" value="MFS_1"/>
    <property type="match status" value="1"/>
</dbReference>
<dbReference type="InterPro" id="IPR036259">
    <property type="entry name" value="MFS_trans_sf"/>
</dbReference>
<evidence type="ECO:0000256" key="11">
    <source>
        <dbReference type="SAM" id="Phobius"/>
    </source>
</evidence>
<feature type="transmembrane region" description="Helical" evidence="11">
    <location>
        <begin position="60"/>
        <end position="83"/>
    </location>
</feature>
<gene>
    <name evidence="12" type="ORF">ACFSKP_03995</name>
</gene>
<keyword evidence="7" id="KW-0762">Sugar transport</keyword>
<comment type="subcellular location">
    <subcellularLocation>
        <location evidence="2">Cell inner membrane</location>
        <topology evidence="2">Multi-pass membrane protein</topology>
    </subcellularLocation>
</comment>
<dbReference type="RefSeq" id="WP_377495177.1">
    <property type="nucleotide sequence ID" value="NZ_JBHUIM010000001.1"/>
</dbReference>
<evidence type="ECO:0000256" key="7">
    <source>
        <dbReference type="ARBA" id="ARBA00022597"/>
    </source>
</evidence>
<feature type="transmembrane region" description="Helical" evidence="11">
    <location>
        <begin position="359"/>
        <end position="377"/>
    </location>
</feature>
<feature type="transmembrane region" description="Helical" evidence="11">
    <location>
        <begin position="27"/>
        <end position="48"/>
    </location>
</feature>
<evidence type="ECO:0000313" key="13">
    <source>
        <dbReference type="Proteomes" id="UP001597374"/>
    </source>
</evidence>
<accession>A0ABW5CSU4</accession>
<dbReference type="EMBL" id="JBHUIM010000001">
    <property type="protein sequence ID" value="MFD2245402.1"/>
    <property type="molecule type" value="Genomic_DNA"/>
</dbReference>
<evidence type="ECO:0000256" key="5">
    <source>
        <dbReference type="ARBA" id="ARBA00022475"/>
    </source>
</evidence>
<reference evidence="13" key="1">
    <citation type="journal article" date="2019" name="Int. J. Syst. Evol. Microbiol.">
        <title>The Global Catalogue of Microorganisms (GCM) 10K type strain sequencing project: providing services to taxonomists for standard genome sequencing and annotation.</title>
        <authorList>
            <consortium name="The Broad Institute Genomics Platform"/>
            <consortium name="The Broad Institute Genome Sequencing Center for Infectious Disease"/>
            <person name="Wu L."/>
            <person name="Ma J."/>
        </authorList>
    </citation>
    <scope>NUCLEOTIDE SEQUENCE [LARGE SCALE GENOMIC DNA]</scope>
    <source>
        <strain evidence="13">CGMCC 4.1782</strain>
    </source>
</reference>
<comment type="similarity">
    <text evidence="3">Belongs to the major facilitator superfamily. FHS transporter (TC 2.A.1.7) family.</text>
</comment>
<keyword evidence="10 11" id="KW-0472">Membrane</keyword>
<feature type="transmembrane region" description="Helical" evidence="11">
    <location>
        <begin position="383"/>
        <end position="405"/>
    </location>
</feature>
<name>A0ABW5CSU4_9BACT</name>
<organism evidence="12 13">
    <name type="scientific">Pontibacter ruber</name>
    <dbReference type="NCBI Taxonomy" id="1343895"/>
    <lineage>
        <taxon>Bacteria</taxon>
        <taxon>Pseudomonadati</taxon>
        <taxon>Bacteroidota</taxon>
        <taxon>Cytophagia</taxon>
        <taxon>Cytophagales</taxon>
        <taxon>Hymenobacteraceae</taxon>
        <taxon>Pontibacter</taxon>
    </lineage>
</organism>
<evidence type="ECO:0000256" key="3">
    <source>
        <dbReference type="ARBA" id="ARBA00009120"/>
    </source>
</evidence>
<comment type="caution">
    <text evidence="12">The sequence shown here is derived from an EMBL/GenBank/DDBJ whole genome shotgun (WGS) entry which is preliminary data.</text>
</comment>
<keyword evidence="4" id="KW-0813">Transport</keyword>
<dbReference type="PANTHER" id="PTHR43702:SF3">
    <property type="entry name" value="PROTEIN TSGA"/>
    <property type="match status" value="1"/>
</dbReference>
<dbReference type="CDD" id="cd17394">
    <property type="entry name" value="MFS_FucP_like"/>
    <property type="match status" value="1"/>
</dbReference>
<evidence type="ECO:0000256" key="1">
    <source>
        <dbReference type="ARBA" id="ARBA00003321"/>
    </source>
</evidence>
<dbReference type="Proteomes" id="UP001597374">
    <property type="component" value="Unassembled WGS sequence"/>
</dbReference>
<feature type="transmembrane region" description="Helical" evidence="11">
    <location>
        <begin position="284"/>
        <end position="305"/>
    </location>
</feature>
<evidence type="ECO:0000256" key="6">
    <source>
        <dbReference type="ARBA" id="ARBA00022519"/>
    </source>
</evidence>
<feature type="transmembrane region" description="Helical" evidence="11">
    <location>
        <begin position="417"/>
        <end position="437"/>
    </location>
</feature>
<evidence type="ECO:0000256" key="2">
    <source>
        <dbReference type="ARBA" id="ARBA00004429"/>
    </source>
</evidence>
<dbReference type="InterPro" id="IPR011701">
    <property type="entry name" value="MFS"/>
</dbReference>
<keyword evidence="5" id="KW-1003">Cell membrane</keyword>
<dbReference type="PANTHER" id="PTHR43702">
    <property type="entry name" value="L-FUCOSE-PROTON SYMPORTER"/>
    <property type="match status" value="1"/>
</dbReference>